<feature type="compositionally biased region" description="Basic and acidic residues" evidence="1">
    <location>
        <begin position="100"/>
        <end position="109"/>
    </location>
</feature>
<comment type="caution">
    <text evidence="2">The sequence shown here is derived from an EMBL/GenBank/DDBJ whole genome shotgun (WGS) entry which is preliminary data.</text>
</comment>
<dbReference type="AlphaFoldDB" id="A0A4D9DVT8"/>
<gene>
    <name evidence="2" type="ORF">DR999_PMT18768</name>
</gene>
<reference evidence="2 3" key="2">
    <citation type="submission" date="2019-04" db="EMBL/GenBank/DDBJ databases">
        <title>The genome sequence of big-headed turtle.</title>
        <authorList>
            <person name="Gong S."/>
        </authorList>
    </citation>
    <scope>NUCLEOTIDE SEQUENCE [LARGE SCALE GENOMIC DNA]</scope>
    <source>
        <strain evidence="2">DO16091913</strain>
        <tissue evidence="2">Muscle</tissue>
    </source>
</reference>
<sequence length="133" mass="14283">MLPRRCGVSVLSSSHGSFPTPGLCCCLPQSEDRGPRQQGLVGHTMNPNRPHHRPGLLSSQSPSPEGGNPNGNGRVQRSIHKDLPSSASASVMGCSEEEDTKAAVRDLGRARRGSRRKGDRRKECSTPSPLMVF</sequence>
<feature type="region of interest" description="Disordered" evidence="1">
    <location>
        <begin position="26"/>
        <end position="133"/>
    </location>
</feature>
<accession>A0A4D9DVT8</accession>
<evidence type="ECO:0000313" key="3">
    <source>
        <dbReference type="Proteomes" id="UP000297703"/>
    </source>
</evidence>
<evidence type="ECO:0000256" key="1">
    <source>
        <dbReference type="SAM" id="MobiDB-lite"/>
    </source>
</evidence>
<feature type="compositionally biased region" description="Basic residues" evidence="1">
    <location>
        <begin position="110"/>
        <end position="119"/>
    </location>
</feature>
<proteinExistence type="predicted"/>
<protein>
    <submittedName>
        <fullName evidence="2">Uncharacterized protein</fullName>
    </submittedName>
</protein>
<keyword evidence="3" id="KW-1185">Reference proteome</keyword>
<dbReference type="EMBL" id="QXTE01000343">
    <property type="protein sequence ID" value="TFJ99219.1"/>
    <property type="molecule type" value="Genomic_DNA"/>
</dbReference>
<dbReference type="Proteomes" id="UP000297703">
    <property type="component" value="Unassembled WGS sequence"/>
</dbReference>
<feature type="compositionally biased region" description="Low complexity" evidence="1">
    <location>
        <begin position="58"/>
        <end position="73"/>
    </location>
</feature>
<reference evidence="2 3" key="1">
    <citation type="submission" date="2019-04" db="EMBL/GenBank/DDBJ databases">
        <title>Draft genome of the big-headed turtle Platysternon megacephalum.</title>
        <authorList>
            <person name="Gong S."/>
        </authorList>
    </citation>
    <scope>NUCLEOTIDE SEQUENCE [LARGE SCALE GENOMIC DNA]</scope>
    <source>
        <strain evidence="2">DO16091913</strain>
        <tissue evidence="2">Muscle</tissue>
    </source>
</reference>
<name>A0A4D9DVT8_9SAUR</name>
<organism evidence="2 3">
    <name type="scientific">Platysternon megacephalum</name>
    <name type="common">big-headed turtle</name>
    <dbReference type="NCBI Taxonomy" id="55544"/>
    <lineage>
        <taxon>Eukaryota</taxon>
        <taxon>Metazoa</taxon>
        <taxon>Chordata</taxon>
        <taxon>Craniata</taxon>
        <taxon>Vertebrata</taxon>
        <taxon>Euteleostomi</taxon>
        <taxon>Archelosauria</taxon>
        <taxon>Testudinata</taxon>
        <taxon>Testudines</taxon>
        <taxon>Cryptodira</taxon>
        <taxon>Durocryptodira</taxon>
        <taxon>Testudinoidea</taxon>
        <taxon>Platysternidae</taxon>
        <taxon>Platysternon</taxon>
    </lineage>
</organism>
<evidence type="ECO:0000313" key="2">
    <source>
        <dbReference type="EMBL" id="TFJ99219.1"/>
    </source>
</evidence>